<accession>A0A7S0JAY0</accession>
<evidence type="ECO:0000256" key="4">
    <source>
        <dbReference type="ARBA" id="ARBA00022737"/>
    </source>
</evidence>
<dbReference type="InterPro" id="IPR015943">
    <property type="entry name" value="WD40/YVTN_repeat-like_dom_sf"/>
</dbReference>
<dbReference type="SMART" id="SM00320">
    <property type="entry name" value="WD40"/>
    <property type="match status" value="6"/>
</dbReference>
<dbReference type="PROSITE" id="PS50294">
    <property type="entry name" value="WD_REPEATS_REGION"/>
    <property type="match status" value="1"/>
</dbReference>
<organism evidence="8">
    <name type="scientific">Calcidiscus leptoporus</name>
    <dbReference type="NCBI Taxonomy" id="127549"/>
    <lineage>
        <taxon>Eukaryota</taxon>
        <taxon>Haptista</taxon>
        <taxon>Haptophyta</taxon>
        <taxon>Prymnesiophyceae</taxon>
        <taxon>Coccolithales</taxon>
        <taxon>Calcidiscaceae</taxon>
        <taxon>Calcidiscus</taxon>
    </lineage>
</organism>
<dbReference type="Pfam" id="PF00400">
    <property type="entry name" value="WD40"/>
    <property type="match status" value="5"/>
</dbReference>
<evidence type="ECO:0000256" key="2">
    <source>
        <dbReference type="ARBA" id="ARBA00022574"/>
    </source>
</evidence>
<reference evidence="8" key="1">
    <citation type="submission" date="2021-01" db="EMBL/GenBank/DDBJ databases">
        <authorList>
            <person name="Corre E."/>
            <person name="Pelletier E."/>
            <person name="Niang G."/>
            <person name="Scheremetjew M."/>
            <person name="Finn R."/>
            <person name="Kale V."/>
            <person name="Holt S."/>
            <person name="Cochrane G."/>
            <person name="Meng A."/>
            <person name="Brown T."/>
            <person name="Cohen L."/>
        </authorList>
    </citation>
    <scope>NUCLEOTIDE SEQUENCE</scope>
    <source>
        <strain evidence="8">RCC1130</strain>
    </source>
</reference>
<name>A0A7S0JAY0_9EUKA</name>
<dbReference type="AlphaFoldDB" id="A0A7S0JAY0"/>
<comment type="subcellular location">
    <subcellularLocation>
        <location evidence="1">Nucleus</location>
    </subcellularLocation>
</comment>
<protein>
    <recommendedName>
        <fullName evidence="6">Cleavage stimulation factor 50 kDa subunit</fullName>
    </recommendedName>
</protein>
<dbReference type="InterPro" id="IPR001680">
    <property type="entry name" value="WD40_rpt"/>
</dbReference>
<dbReference type="GO" id="GO:0031124">
    <property type="term" value="P:mRNA 3'-end processing"/>
    <property type="evidence" value="ECO:0007669"/>
    <property type="project" value="InterPro"/>
</dbReference>
<dbReference type="GO" id="GO:0005848">
    <property type="term" value="C:mRNA cleavage stimulating factor complex"/>
    <property type="evidence" value="ECO:0007669"/>
    <property type="project" value="InterPro"/>
</dbReference>
<dbReference type="Gene3D" id="2.130.10.10">
    <property type="entry name" value="YVTN repeat-like/Quinoprotein amine dehydrogenase"/>
    <property type="match status" value="3"/>
</dbReference>
<keyword evidence="4" id="KW-0677">Repeat</keyword>
<evidence type="ECO:0000256" key="7">
    <source>
        <dbReference type="PROSITE-ProRule" id="PRU00221"/>
    </source>
</evidence>
<dbReference type="PROSITE" id="PS50082">
    <property type="entry name" value="WD_REPEATS_2"/>
    <property type="match status" value="2"/>
</dbReference>
<keyword evidence="2 7" id="KW-0853">WD repeat</keyword>
<keyword evidence="3" id="KW-0507">mRNA processing</keyword>
<dbReference type="CDD" id="cd00200">
    <property type="entry name" value="WD40"/>
    <property type="match status" value="1"/>
</dbReference>
<dbReference type="PANTHER" id="PTHR44133">
    <property type="entry name" value="CLEAVAGE STIMULATION FACTOR SUBUNIT 1"/>
    <property type="match status" value="1"/>
</dbReference>
<feature type="repeat" description="WD" evidence="7">
    <location>
        <begin position="260"/>
        <end position="301"/>
    </location>
</feature>
<evidence type="ECO:0000256" key="3">
    <source>
        <dbReference type="ARBA" id="ARBA00022664"/>
    </source>
</evidence>
<feature type="repeat" description="WD" evidence="7">
    <location>
        <begin position="126"/>
        <end position="167"/>
    </location>
</feature>
<proteinExistence type="predicted"/>
<keyword evidence="5" id="KW-0539">Nucleus</keyword>
<evidence type="ECO:0000256" key="1">
    <source>
        <dbReference type="ARBA" id="ARBA00004123"/>
    </source>
</evidence>
<evidence type="ECO:0000256" key="5">
    <source>
        <dbReference type="ARBA" id="ARBA00023242"/>
    </source>
</evidence>
<dbReference type="PROSITE" id="PS00678">
    <property type="entry name" value="WD_REPEATS_1"/>
    <property type="match status" value="1"/>
</dbReference>
<dbReference type="GO" id="GO:0003723">
    <property type="term" value="F:RNA binding"/>
    <property type="evidence" value="ECO:0007669"/>
    <property type="project" value="TreeGrafter"/>
</dbReference>
<dbReference type="SUPFAM" id="SSF50978">
    <property type="entry name" value="WD40 repeat-like"/>
    <property type="match status" value="1"/>
</dbReference>
<dbReference type="EMBL" id="HBER01042015">
    <property type="protein sequence ID" value="CAD8545867.1"/>
    <property type="molecule type" value="Transcribed_RNA"/>
</dbReference>
<gene>
    <name evidence="8" type="ORF">CLEP1334_LOCUS21156</name>
</gene>
<dbReference type="PANTHER" id="PTHR44133:SF2">
    <property type="entry name" value="CLEAVAGE STIMULATION FACTOR SUBUNIT 1"/>
    <property type="match status" value="1"/>
</dbReference>
<dbReference type="InterPro" id="IPR044633">
    <property type="entry name" value="CstF1-like"/>
</dbReference>
<dbReference type="InterPro" id="IPR036322">
    <property type="entry name" value="WD40_repeat_dom_sf"/>
</dbReference>
<sequence length="381" mass="40924">MELNRLMVEQLLVDGHPAAAHAVATATLTPISSAHGGSPRLAAMVRSAEDALDRSVRLSLEAVQTAEYDAEPFAELWALPHAGGVARFSADGAVCAIGGDNGAVRLFERDSMLAGRRGAVHAKLSYSDHKERVNDLDFHPHKPVLVTAAQDSTMRFFDYSQAAAGVSRAVQQCMDTYPVNSVAFHPAGDHLLAGTQHAVVHLYDVNTFRCFLSSQPTQHHSAPIADARWAHDGSLFASCAADTIKIWDGLSSQCARTISTAHRGAAVNAICFGGGSKYLLSCGGDSTVRLWDVGSGRQVMQYDGARQTSRRTNVCFSHDEALVISSDEDVGELVFWEARTAKIFDRCSGHGLPVRWIAHSPVESAIVSCGEDAIARFWVPG</sequence>
<evidence type="ECO:0000313" key="8">
    <source>
        <dbReference type="EMBL" id="CAD8545867.1"/>
    </source>
</evidence>
<evidence type="ECO:0000256" key="6">
    <source>
        <dbReference type="ARBA" id="ARBA00029851"/>
    </source>
</evidence>
<dbReference type="InterPro" id="IPR019775">
    <property type="entry name" value="WD40_repeat_CS"/>
</dbReference>